<dbReference type="SUPFAM" id="SSF52540">
    <property type="entry name" value="P-loop containing nucleoside triphosphate hydrolases"/>
    <property type="match status" value="1"/>
</dbReference>
<dbReference type="PANTHER" id="PTHR10285">
    <property type="entry name" value="URIDINE KINASE"/>
    <property type="match status" value="1"/>
</dbReference>
<organism evidence="1 2">
    <name type="scientific">Penicillium salamii</name>
    <dbReference type="NCBI Taxonomy" id="1612424"/>
    <lineage>
        <taxon>Eukaryota</taxon>
        <taxon>Fungi</taxon>
        <taxon>Dikarya</taxon>
        <taxon>Ascomycota</taxon>
        <taxon>Pezizomycotina</taxon>
        <taxon>Eurotiomycetes</taxon>
        <taxon>Eurotiomycetidae</taxon>
        <taxon>Eurotiales</taxon>
        <taxon>Aspergillaceae</taxon>
        <taxon>Penicillium</taxon>
    </lineage>
</organism>
<keyword evidence="2" id="KW-1185">Reference proteome</keyword>
<comment type="caution">
    <text evidence="1">The sequence shown here is derived from an EMBL/GenBank/DDBJ whole genome shotgun (WGS) entry which is preliminary data.</text>
</comment>
<dbReference type="AlphaFoldDB" id="A0A9W4JY72"/>
<evidence type="ECO:0008006" key="3">
    <source>
        <dbReference type="Google" id="ProtNLM"/>
    </source>
</evidence>
<proteinExistence type="predicted"/>
<gene>
    <name evidence="1" type="ORF">PSALAMII_LOCUS10790</name>
</gene>
<evidence type="ECO:0000313" key="2">
    <source>
        <dbReference type="Proteomes" id="UP001152649"/>
    </source>
</evidence>
<evidence type="ECO:0000313" key="1">
    <source>
        <dbReference type="EMBL" id="CAG8428401.1"/>
    </source>
</evidence>
<dbReference type="EMBL" id="CAJVPG010000455">
    <property type="protein sequence ID" value="CAG8428401.1"/>
    <property type="molecule type" value="Genomic_DNA"/>
</dbReference>
<sequence length="271" mass="29930">MLQTQPKTTPTTPTMDQQVEHLVNKTWGKPSYSETARSHTLTTTTWTAKLCSTADDARLMIAISGIPGSGKTGLATTMAHRINQIYASENPTSPTPIATALPMDGYHLTRAQLAQMPDPIFAAARRGAAFTFDGEKFLSLVRALRTPITPETGSVYAPSFDHAIKDPVDGDIAIPVECRVLFFEGNYLSLDKEPWRTAAGLMDELWFVDVDFEVARKRLVLRHVLAGIAKDEAEADKRALENDLVNGREIVDFRLPVQEVVLSIFDSGWEK</sequence>
<accession>A0A9W4JY72</accession>
<dbReference type="Proteomes" id="UP001152649">
    <property type="component" value="Unassembled WGS sequence"/>
</dbReference>
<dbReference type="InterPro" id="IPR027417">
    <property type="entry name" value="P-loop_NTPase"/>
</dbReference>
<dbReference type="OrthoDB" id="6362633at2759"/>
<name>A0A9W4JY72_9EURO</name>
<reference evidence="1" key="1">
    <citation type="submission" date="2021-07" db="EMBL/GenBank/DDBJ databases">
        <authorList>
            <person name="Branca A.L. A."/>
        </authorList>
    </citation>
    <scope>NUCLEOTIDE SEQUENCE</scope>
</reference>
<protein>
    <recommendedName>
        <fullName evidence="3">Phosphoribulokinase/uridine kinase domain-containing protein</fullName>
    </recommendedName>
</protein>
<dbReference type="Gene3D" id="3.40.50.300">
    <property type="entry name" value="P-loop containing nucleotide triphosphate hydrolases"/>
    <property type="match status" value="2"/>
</dbReference>